<dbReference type="AlphaFoldDB" id="A0A6P8RE96"/>
<protein>
    <submittedName>
        <fullName evidence="12">Interleukin-13 receptor subunit alpha-1</fullName>
    </submittedName>
</protein>
<keyword evidence="2 8" id="KW-0812">Transmembrane</keyword>
<dbReference type="CTD" id="3597"/>
<organism evidence="11 12">
    <name type="scientific">Geotrypetes seraphini</name>
    <name type="common">Gaboon caecilian</name>
    <name type="synonym">Caecilia seraphini</name>
    <dbReference type="NCBI Taxonomy" id="260995"/>
    <lineage>
        <taxon>Eukaryota</taxon>
        <taxon>Metazoa</taxon>
        <taxon>Chordata</taxon>
        <taxon>Craniata</taxon>
        <taxon>Vertebrata</taxon>
        <taxon>Euteleostomi</taxon>
        <taxon>Amphibia</taxon>
        <taxon>Gymnophiona</taxon>
        <taxon>Geotrypetes</taxon>
    </lineage>
</organism>
<dbReference type="InterPro" id="IPR015321">
    <property type="entry name" value="TypeI_recpt_CBD"/>
</dbReference>
<dbReference type="PROSITE" id="PS01356">
    <property type="entry name" value="HEMATOPO_REC_S_F2"/>
    <property type="match status" value="1"/>
</dbReference>
<dbReference type="FunCoup" id="A0A6P8RE96">
    <property type="interactions" value="351"/>
</dbReference>
<accession>A0A6P8RE96</accession>
<dbReference type="RefSeq" id="XP_033801263.1">
    <property type="nucleotide sequence ID" value="XM_033945372.1"/>
</dbReference>
<dbReference type="InterPro" id="IPR013783">
    <property type="entry name" value="Ig-like_fold"/>
</dbReference>
<dbReference type="Gene3D" id="2.60.40.10">
    <property type="entry name" value="Immunoglobulins"/>
    <property type="match status" value="3"/>
</dbReference>
<evidence type="ECO:0000256" key="1">
    <source>
        <dbReference type="ARBA" id="ARBA00004479"/>
    </source>
</evidence>
<sequence length="426" mass="49096">MAAEAWVGYRNFFSFTLLALNGLRKIENVDSANSSNEHLPPPSNLNVFKEDRFTLNWTWSPSENILLNQGCNLKYRSMINEKTKERSKNLWRSEYKNSDPNDAVCLKVRAECVERSYPYGESHWIKNCTLLSPGDPATSVTNFTCVWYNKEYMNCTWQPGKRVPPDTSYILYYRYGNLKSDQQCHEYSYKNQIAIGCHFSKLELPKEGKIYFMITDSSEKIRSIYSDVDLDSILKPSAPRIANISRTSDNEISVSWSNNLWPVRDACLRSEVEYKGDALDVEIFPVDKNRSFIIRRKCFPDECCTVRVRVKINKYCLESTWSDWSQKESLGEDGGRNYDSSVIYLLMIPLVGAATIILIIFLKRILVLLFPPIPDPAKLFKGMHLEQNGVWQWTEYSEASVCSKPVKEETCSLVLMESPYTSSSEN</sequence>
<keyword evidence="4 8" id="KW-1133">Transmembrane helix</keyword>
<keyword evidence="5 8" id="KW-0472">Membrane</keyword>
<dbReference type="PANTHER" id="PTHR23037:SF46">
    <property type="entry name" value="INTERLEUKIN 5 RECEPTOR SUBUNIT ALPHA"/>
    <property type="match status" value="1"/>
</dbReference>
<dbReference type="InterPro" id="IPR036116">
    <property type="entry name" value="FN3_sf"/>
</dbReference>
<dbReference type="PANTHER" id="PTHR23037">
    <property type="entry name" value="CYTOKINE RECEPTOR"/>
    <property type="match status" value="1"/>
</dbReference>
<dbReference type="InterPro" id="IPR003532">
    <property type="entry name" value="Short_hematopoietin_rcpt_2_CS"/>
</dbReference>
<comment type="subcellular location">
    <subcellularLocation>
        <location evidence="1">Membrane</location>
        <topology evidence="1">Single-pass type I membrane protein</topology>
    </subcellularLocation>
</comment>
<dbReference type="GO" id="GO:0004896">
    <property type="term" value="F:cytokine receptor activity"/>
    <property type="evidence" value="ECO:0007669"/>
    <property type="project" value="InterPro"/>
</dbReference>
<evidence type="ECO:0000256" key="7">
    <source>
        <dbReference type="ARBA" id="ARBA00023180"/>
    </source>
</evidence>
<feature type="domain" description="Interleukin-13 receptor subunit alpha-1 Ig-like" evidence="10">
    <location>
        <begin position="38"/>
        <end position="136"/>
    </location>
</feature>
<reference evidence="12" key="1">
    <citation type="submission" date="2025-08" db="UniProtKB">
        <authorList>
            <consortium name="RefSeq"/>
        </authorList>
    </citation>
    <scope>IDENTIFICATION</scope>
</reference>
<feature type="domain" description="Type I cytokine receptor cytokine-binding" evidence="9">
    <location>
        <begin position="142"/>
        <end position="231"/>
    </location>
</feature>
<dbReference type="Proteomes" id="UP000515159">
    <property type="component" value="Chromosome 5"/>
</dbReference>
<evidence type="ECO:0000256" key="5">
    <source>
        <dbReference type="ARBA" id="ARBA00023136"/>
    </source>
</evidence>
<evidence type="ECO:0000313" key="11">
    <source>
        <dbReference type="Proteomes" id="UP000515159"/>
    </source>
</evidence>
<evidence type="ECO:0000256" key="3">
    <source>
        <dbReference type="ARBA" id="ARBA00022729"/>
    </source>
</evidence>
<evidence type="ECO:0000256" key="2">
    <source>
        <dbReference type="ARBA" id="ARBA00022692"/>
    </source>
</evidence>
<dbReference type="GO" id="GO:0009897">
    <property type="term" value="C:external side of plasma membrane"/>
    <property type="evidence" value="ECO:0007669"/>
    <property type="project" value="TreeGrafter"/>
</dbReference>
<dbReference type="Pfam" id="PF09240">
    <property type="entry name" value="IL6Ra-bind"/>
    <property type="match status" value="1"/>
</dbReference>
<dbReference type="KEGG" id="gsh:117360851"/>
<feature type="transmembrane region" description="Helical" evidence="8">
    <location>
        <begin position="342"/>
        <end position="362"/>
    </location>
</feature>
<keyword evidence="11" id="KW-1185">Reference proteome</keyword>
<evidence type="ECO:0000259" key="9">
    <source>
        <dbReference type="Pfam" id="PF09240"/>
    </source>
</evidence>
<name>A0A6P8RE96_GEOSA</name>
<evidence type="ECO:0000256" key="6">
    <source>
        <dbReference type="ARBA" id="ARBA00023170"/>
    </source>
</evidence>
<evidence type="ECO:0000259" key="10">
    <source>
        <dbReference type="Pfam" id="PF18001"/>
    </source>
</evidence>
<evidence type="ECO:0000313" key="12">
    <source>
        <dbReference type="RefSeq" id="XP_033801263.1"/>
    </source>
</evidence>
<keyword evidence="7" id="KW-0325">Glycoprotein</keyword>
<dbReference type="InterPro" id="IPR040566">
    <property type="entry name" value="Il13Ra_Ig"/>
</dbReference>
<dbReference type="SUPFAM" id="SSF49265">
    <property type="entry name" value="Fibronectin type III"/>
    <property type="match status" value="3"/>
</dbReference>
<keyword evidence="6 12" id="KW-0675">Receptor</keyword>
<keyword evidence="3" id="KW-0732">Signal</keyword>
<evidence type="ECO:0000256" key="8">
    <source>
        <dbReference type="SAM" id="Phobius"/>
    </source>
</evidence>
<proteinExistence type="predicted"/>
<dbReference type="OrthoDB" id="9940625at2759"/>
<dbReference type="Pfam" id="PF18001">
    <property type="entry name" value="Il13Ra_Ig"/>
    <property type="match status" value="1"/>
</dbReference>
<dbReference type="InParanoid" id="A0A6P8RE96"/>
<dbReference type="GeneID" id="117360851"/>
<evidence type="ECO:0000256" key="4">
    <source>
        <dbReference type="ARBA" id="ARBA00022989"/>
    </source>
</evidence>
<gene>
    <name evidence="12" type="primary">IL13RA1</name>
</gene>